<dbReference type="AlphaFoldDB" id="A0A7W6EJ12"/>
<dbReference type="PANTHER" id="PTHR43191">
    <property type="entry name" value="RRNA METHYLTRANSFERASE 3"/>
    <property type="match status" value="1"/>
</dbReference>
<dbReference type="SUPFAM" id="SSF55315">
    <property type="entry name" value="L30e-like"/>
    <property type="match status" value="1"/>
</dbReference>
<dbReference type="GO" id="GO:0008173">
    <property type="term" value="F:RNA methyltransferase activity"/>
    <property type="evidence" value="ECO:0007669"/>
    <property type="project" value="InterPro"/>
</dbReference>
<dbReference type="SUPFAM" id="SSF75217">
    <property type="entry name" value="alpha/beta knot"/>
    <property type="match status" value="1"/>
</dbReference>
<protein>
    <submittedName>
        <fullName evidence="4">tRNA G18 (Ribose-2'-O)-methylase SpoU</fullName>
    </submittedName>
</protein>
<dbReference type="CDD" id="cd18095">
    <property type="entry name" value="SpoU-like_rRNA-MTase"/>
    <property type="match status" value="1"/>
</dbReference>
<feature type="domain" description="tRNA/rRNA methyltransferase SpoU type" evidence="3">
    <location>
        <begin position="130"/>
        <end position="269"/>
    </location>
</feature>
<evidence type="ECO:0000313" key="5">
    <source>
        <dbReference type="Proteomes" id="UP000537592"/>
    </source>
</evidence>
<dbReference type="InterPro" id="IPR001537">
    <property type="entry name" value="SpoU_MeTrfase"/>
</dbReference>
<evidence type="ECO:0000256" key="2">
    <source>
        <dbReference type="ARBA" id="ARBA00022679"/>
    </source>
</evidence>
<dbReference type="Gene3D" id="3.30.1330.30">
    <property type="match status" value="1"/>
</dbReference>
<name>A0A7W6EJ12_9HYPH</name>
<dbReference type="GO" id="GO:0032259">
    <property type="term" value="P:methylation"/>
    <property type="evidence" value="ECO:0007669"/>
    <property type="project" value="UniProtKB-KW"/>
</dbReference>
<reference evidence="4 5" key="1">
    <citation type="submission" date="2020-08" db="EMBL/GenBank/DDBJ databases">
        <title>Genomic Encyclopedia of Type Strains, Phase IV (KMG-IV): sequencing the most valuable type-strain genomes for metagenomic binning, comparative biology and taxonomic classification.</title>
        <authorList>
            <person name="Goeker M."/>
        </authorList>
    </citation>
    <scope>NUCLEOTIDE SEQUENCE [LARGE SCALE GENOMIC DNA]</scope>
    <source>
        <strain evidence="4 5">DSM 28760</strain>
    </source>
</reference>
<dbReference type="EMBL" id="JACICC010000016">
    <property type="protein sequence ID" value="MBB3811327.1"/>
    <property type="molecule type" value="Genomic_DNA"/>
</dbReference>
<dbReference type="Proteomes" id="UP000537592">
    <property type="component" value="Unassembled WGS sequence"/>
</dbReference>
<dbReference type="PANTHER" id="PTHR43191:SF12">
    <property type="entry name" value="RRNA METHYLASE"/>
    <property type="match status" value="1"/>
</dbReference>
<dbReference type="Pfam" id="PF00588">
    <property type="entry name" value="SpoU_methylase"/>
    <property type="match status" value="1"/>
</dbReference>
<dbReference type="InterPro" id="IPR029026">
    <property type="entry name" value="tRNA_m1G_MTases_N"/>
</dbReference>
<dbReference type="RefSeq" id="WP_343052537.1">
    <property type="nucleotide sequence ID" value="NZ_JACICC010000016.1"/>
</dbReference>
<dbReference type="InterPro" id="IPR029028">
    <property type="entry name" value="Alpha/beta_knot_MTases"/>
</dbReference>
<comment type="caution">
    <text evidence="4">The sequence shown here is derived from an EMBL/GenBank/DDBJ whole genome shotgun (WGS) entry which is preliminary data.</text>
</comment>
<sequence length="274" mass="29306">MPVAYSAVGFEVCHIDRPDDPRVEAYVSIRERDLVGREGRFIAEGETVLAVLLRQKLHAVESVFVLDKRLPHIAHLLQDVPATVPLYVASREVMDAVAGFPIHRGVLAVGRRREQGEAAAFLAALPERALVVGFVGLANHDNVGGIFRNAAAFGADAVLLDDTSCDPLYRKAIRVSVGGALCVPFFREASAHALVDLLTDAGFSVLALSPRGMDTLSALEPPRRAALLLGTEGPGLPDDVLARCRTVSIPMHGTFDSLNVATTSGIALHHLVSR</sequence>
<dbReference type="InterPro" id="IPR029064">
    <property type="entry name" value="Ribosomal_eL30-like_sf"/>
</dbReference>
<organism evidence="4 5">
    <name type="scientific">Pseudochelatococcus contaminans</name>
    <dbReference type="NCBI Taxonomy" id="1538103"/>
    <lineage>
        <taxon>Bacteria</taxon>
        <taxon>Pseudomonadati</taxon>
        <taxon>Pseudomonadota</taxon>
        <taxon>Alphaproteobacteria</taxon>
        <taxon>Hyphomicrobiales</taxon>
        <taxon>Chelatococcaceae</taxon>
        <taxon>Pseudochelatococcus</taxon>
    </lineage>
</organism>
<keyword evidence="5" id="KW-1185">Reference proteome</keyword>
<dbReference type="InterPro" id="IPR051259">
    <property type="entry name" value="rRNA_Methyltransferase"/>
</dbReference>
<dbReference type="Gene3D" id="3.40.1280.10">
    <property type="match status" value="1"/>
</dbReference>
<evidence type="ECO:0000256" key="1">
    <source>
        <dbReference type="ARBA" id="ARBA00022603"/>
    </source>
</evidence>
<keyword evidence="2" id="KW-0808">Transferase</keyword>
<dbReference type="GO" id="GO:0006396">
    <property type="term" value="P:RNA processing"/>
    <property type="evidence" value="ECO:0007669"/>
    <property type="project" value="InterPro"/>
</dbReference>
<proteinExistence type="predicted"/>
<evidence type="ECO:0000259" key="3">
    <source>
        <dbReference type="Pfam" id="PF00588"/>
    </source>
</evidence>
<accession>A0A7W6EJ12</accession>
<keyword evidence="1 4" id="KW-0489">Methyltransferase</keyword>
<dbReference type="GO" id="GO:0003723">
    <property type="term" value="F:RNA binding"/>
    <property type="evidence" value="ECO:0007669"/>
    <property type="project" value="InterPro"/>
</dbReference>
<evidence type="ECO:0000313" key="4">
    <source>
        <dbReference type="EMBL" id="MBB3811327.1"/>
    </source>
</evidence>
<gene>
    <name evidence="4" type="ORF">FHS81_003441</name>
</gene>